<feature type="compositionally biased region" description="Basic and acidic residues" evidence="1">
    <location>
        <begin position="36"/>
        <end position="47"/>
    </location>
</feature>
<evidence type="ECO:0000313" key="2">
    <source>
        <dbReference type="EMBL" id="KAJ2901781.1"/>
    </source>
</evidence>
<dbReference type="AlphaFoldDB" id="A0AAD5WRY8"/>
<evidence type="ECO:0000313" key="3">
    <source>
        <dbReference type="Proteomes" id="UP001201980"/>
    </source>
</evidence>
<comment type="caution">
    <text evidence="2">The sequence shown here is derived from an EMBL/GenBank/DDBJ whole genome shotgun (WGS) entry which is preliminary data.</text>
</comment>
<dbReference type="Proteomes" id="UP001201980">
    <property type="component" value="Unassembled WGS sequence"/>
</dbReference>
<feature type="region of interest" description="Disordered" evidence="1">
    <location>
        <begin position="1"/>
        <end position="215"/>
    </location>
</feature>
<organism evidence="2 3">
    <name type="scientific">Zalerion maritima</name>
    <dbReference type="NCBI Taxonomy" id="339359"/>
    <lineage>
        <taxon>Eukaryota</taxon>
        <taxon>Fungi</taxon>
        <taxon>Dikarya</taxon>
        <taxon>Ascomycota</taxon>
        <taxon>Pezizomycotina</taxon>
        <taxon>Sordariomycetes</taxon>
        <taxon>Lulworthiomycetidae</taxon>
        <taxon>Lulworthiales</taxon>
        <taxon>Lulworthiaceae</taxon>
        <taxon>Zalerion</taxon>
    </lineage>
</organism>
<evidence type="ECO:0000256" key="1">
    <source>
        <dbReference type="SAM" id="MobiDB-lite"/>
    </source>
</evidence>
<keyword evidence="3" id="KW-1185">Reference proteome</keyword>
<feature type="compositionally biased region" description="Polar residues" evidence="1">
    <location>
        <begin position="1"/>
        <end position="17"/>
    </location>
</feature>
<protein>
    <submittedName>
        <fullName evidence="2">Uncharacterized protein</fullName>
    </submittedName>
</protein>
<proteinExistence type="predicted"/>
<name>A0AAD5WRY8_9PEZI</name>
<reference evidence="2" key="1">
    <citation type="submission" date="2022-07" db="EMBL/GenBank/DDBJ databases">
        <title>Draft genome sequence of Zalerion maritima ATCC 34329, a (micro)plastics degrading marine fungus.</title>
        <authorList>
            <person name="Paco A."/>
            <person name="Goncalves M.F.M."/>
            <person name="Rocha-Santos T.A.P."/>
            <person name="Alves A."/>
        </authorList>
    </citation>
    <scope>NUCLEOTIDE SEQUENCE</scope>
    <source>
        <strain evidence="2">ATCC 34329</strain>
    </source>
</reference>
<gene>
    <name evidence="2" type="ORF">MKZ38_001401</name>
</gene>
<feature type="compositionally biased region" description="Basic and acidic residues" evidence="1">
    <location>
        <begin position="87"/>
        <end position="139"/>
    </location>
</feature>
<feature type="compositionally biased region" description="Low complexity" evidence="1">
    <location>
        <begin position="20"/>
        <end position="32"/>
    </location>
</feature>
<sequence>MTDTAPTGQKAESTPIQASPVPTVAATAAPPAQMSGDKKTTENKAEATDEPGATGDDVEATAKEPNGAPEAVMEEPNPASVALGTKEPQDPIKQDEMADGPGEKKSAEANDDPKDVEMKDAAEPESKTEPEPGEKRKADQQSCTNGDTKKAAPENSENSEEKSPEVGALAPTVKKQKINGTEELVPRKTSRRKKEKKAIAPVGRTERRTRSQGLV</sequence>
<dbReference type="EMBL" id="JAKWBI020000138">
    <property type="protein sequence ID" value="KAJ2901781.1"/>
    <property type="molecule type" value="Genomic_DNA"/>
</dbReference>
<accession>A0AAD5WRY8</accession>